<dbReference type="RefSeq" id="WP_282219440.1">
    <property type="nucleotide sequence ID" value="NZ_CP118246.1"/>
</dbReference>
<name>A0ABY7YNY6_9HYPH</name>
<feature type="DNA-binding region" description="H-T-H motif" evidence="2">
    <location>
        <begin position="30"/>
        <end position="49"/>
    </location>
</feature>
<sequence>MRAQTRSQRQEEIEIAAYRLLEKSGYAGTSMQGIARMAKASNETLYNWYGDKQGLFKALVSRNAAEVKALLEQELSAERDALVILGQIGPKLLGLLLGERAIALNRAAAADASGELGAALGEAGRDAVLPLLLQVLERAQSAGQLSFERSDQAVILYLNLLVGDLQIRRVIGTVPTPTAAFCEERSQRALSYLSQILG</sequence>
<dbReference type="PANTHER" id="PTHR30055">
    <property type="entry name" value="HTH-TYPE TRANSCRIPTIONAL REGULATOR RUTR"/>
    <property type="match status" value="1"/>
</dbReference>
<dbReference type="EMBL" id="CP118246">
    <property type="protein sequence ID" value="WDR03038.1"/>
    <property type="molecule type" value="Genomic_DNA"/>
</dbReference>
<evidence type="ECO:0000256" key="2">
    <source>
        <dbReference type="PROSITE-ProRule" id="PRU00335"/>
    </source>
</evidence>
<proteinExistence type="predicted"/>
<dbReference type="Gene3D" id="1.10.357.10">
    <property type="entry name" value="Tetracycline Repressor, domain 2"/>
    <property type="match status" value="1"/>
</dbReference>
<dbReference type="InterPro" id="IPR009057">
    <property type="entry name" value="Homeodomain-like_sf"/>
</dbReference>
<dbReference type="Pfam" id="PF14246">
    <property type="entry name" value="TetR_C_7"/>
    <property type="match status" value="1"/>
</dbReference>
<evidence type="ECO:0000313" key="4">
    <source>
        <dbReference type="EMBL" id="WDR03038.1"/>
    </source>
</evidence>
<reference evidence="4 5" key="1">
    <citation type="submission" date="2023-02" db="EMBL/GenBank/DDBJ databases">
        <title>Devosia algicola sp. nov., isolated from the phycosphere of marine algae.</title>
        <authorList>
            <person name="Kim J.M."/>
            <person name="Lee J.K."/>
            <person name="Choi B.J."/>
            <person name="Bayburt H."/>
            <person name="Jeon C.O."/>
        </authorList>
    </citation>
    <scope>NUCLEOTIDE SEQUENCE [LARGE SCALE GENOMIC DNA]</scope>
    <source>
        <strain evidence="4 5">G20-9</strain>
    </source>
</reference>
<dbReference type="Pfam" id="PF00440">
    <property type="entry name" value="TetR_N"/>
    <property type="match status" value="1"/>
</dbReference>
<dbReference type="SUPFAM" id="SSF46689">
    <property type="entry name" value="Homeodomain-like"/>
    <property type="match status" value="1"/>
</dbReference>
<dbReference type="InterPro" id="IPR050109">
    <property type="entry name" value="HTH-type_TetR-like_transc_reg"/>
</dbReference>
<keyword evidence="5" id="KW-1185">Reference proteome</keyword>
<organism evidence="4 5">
    <name type="scientific">Devosia algicola</name>
    <dbReference type="NCBI Taxonomy" id="3026418"/>
    <lineage>
        <taxon>Bacteria</taxon>
        <taxon>Pseudomonadati</taxon>
        <taxon>Pseudomonadota</taxon>
        <taxon>Alphaproteobacteria</taxon>
        <taxon>Hyphomicrobiales</taxon>
        <taxon>Devosiaceae</taxon>
        <taxon>Devosia</taxon>
    </lineage>
</organism>
<dbReference type="PROSITE" id="PS50977">
    <property type="entry name" value="HTH_TETR_2"/>
    <property type="match status" value="1"/>
</dbReference>
<dbReference type="InterPro" id="IPR039536">
    <property type="entry name" value="TetR_C_Proteobacteria"/>
</dbReference>
<keyword evidence="1 2" id="KW-0238">DNA-binding</keyword>
<evidence type="ECO:0000313" key="5">
    <source>
        <dbReference type="Proteomes" id="UP001220530"/>
    </source>
</evidence>
<protein>
    <submittedName>
        <fullName evidence="4">TetR/AcrR family transcriptional regulator</fullName>
    </submittedName>
</protein>
<dbReference type="InterPro" id="IPR001647">
    <property type="entry name" value="HTH_TetR"/>
</dbReference>
<dbReference type="Proteomes" id="UP001220530">
    <property type="component" value="Chromosome"/>
</dbReference>
<evidence type="ECO:0000259" key="3">
    <source>
        <dbReference type="PROSITE" id="PS50977"/>
    </source>
</evidence>
<dbReference type="PANTHER" id="PTHR30055:SF146">
    <property type="entry name" value="HTH-TYPE TRANSCRIPTIONAL DUAL REGULATOR CECR"/>
    <property type="match status" value="1"/>
</dbReference>
<accession>A0ABY7YNY6</accession>
<gene>
    <name evidence="4" type="ORF">PSQ19_02180</name>
</gene>
<dbReference type="Gene3D" id="1.10.10.60">
    <property type="entry name" value="Homeodomain-like"/>
    <property type="match status" value="1"/>
</dbReference>
<feature type="domain" description="HTH tetR-type" evidence="3">
    <location>
        <begin position="7"/>
        <end position="67"/>
    </location>
</feature>
<evidence type="ECO:0000256" key="1">
    <source>
        <dbReference type="ARBA" id="ARBA00023125"/>
    </source>
</evidence>